<organism evidence="2 3">
    <name type="scientific">Vibrio ishigakensis</name>
    <dbReference type="NCBI Taxonomy" id="1481914"/>
    <lineage>
        <taxon>Bacteria</taxon>
        <taxon>Pseudomonadati</taxon>
        <taxon>Pseudomonadota</taxon>
        <taxon>Gammaproteobacteria</taxon>
        <taxon>Vibrionales</taxon>
        <taxon>Vibrionaceae</taxon>
        <taxon>Vibrio</taxon>
    </lineage>
</organism>
<evidence type="ECO:0000313" key="3">
    <source>
        <dbReference type="Proteomes" id="UP000031670"/>
    </source>
</evidence>
<feature type="compositionally biased region" description="Low complexity" evidence="1">
    <location>
        <begin position="9"/>
        <end position="19"/>
    </location>
</feature>
<accession>A0A0B8PD32</accession>
<reference evidence="2 3" key="2">
    <citation type="submission" date="2015-01" db="EMBL/GenBank/DDBJ databases">
        <authorList>
            <consortium name="NBRP consortium"/>
            <person name="Sawabe T."/>
            <person name="Meirelles P."/>
            <person name="Feng G."/>
            <person name="Sayaka M."/>
            <person name="Hattori M."/>
            <person name="Ohkuma M."/>
        </authorList>
    </citation>
    <scope>NUCLEOTIDE SEQUENCE [LARGE SCALE GENOMIC DNA]</scope>
    <source>
        <strain evidence="2 3">JCM19232</strain>
    </source>
</reference>
<name>A0A0B8PD32_9VIBR</name>
<dbReference type="InterPro" id="IPR006179">
    <property type="entry name" value="5_nucleotidase/apyrase"/>
</dbReference>
<dbReference type="EMBL" id="BBSA01000012">
    <property type="protein sequence ID" value="GAM64266.1"/>
    <property type="molecule type" value="Genomic_DNA"/>
</dbReference>
<evidence type="ECO:0000313" key="2">
    <source>
        <dbReference type="EMBL" id="GAM64266.1"/>
    </source>
</evidence>
<gene>
    <name evidence="2" type="ORF">JCM19232_936</name>
</gene>
<protein>
    <submittedName>
        <fullName evidence="2">5'-nucleotidase</fullName>
    </submittedName>
</protein>
<reference evidence="2 3" key="1">
    <citation type="submission" date="2015-01" db="EMBL/GenBank/DDBJ databases">
        <title>Vibrio sp. C5 JCM 19232 whole genome shotgun sequence.</title>
        <authorList>
            <person name="Sawabe T."/>
            <person name="Meirelles P."/>
            <person name="Feng G."/>
            <person name="Sayaka M."/>
            <person name="Hattori M."/>
            <person name="Ohkuma M."/>
        </authorList>
    </citation>
    <scope>NUCLEOTIDE SEQUENCE [LARGE SCALE GENOMIC DNA]</scope>
    <source>
        <strain evidence="2 3">JCM19232</strain>
    </source>
</reference>
<dbReference type="GO" id="GO:0009166">
    <property type="term" value="P:nucleotide catabolic process"/>
    <property type="evidence" value="ECO:0007669"/>
    <property type="project" value="InterPro"/>
</dbReference>
<dbReference type="GO" id="GO:0016787">
    <property type="term" value="F:hydrolase activity"/>
    <property type="evidence" value="ECO:0007669"/>
    <property type="project" value="InterPro"/>
</dbReference>
<dbReference type="AlphaFoldDB" id="A0A0B8PD32"/>
<sequence>MGVIGIDISSKTQASSSPSPDTEFLDEVETSQRYINILQEKGVDKIVLLTHYMYSNDIAMAKQLSGVDVIVGGDSHSLLADSELHREIGLVLRKGNTQQSFKMQMVTMFVLFKLGKMRCYWAS</sequence>
<dbReference type="PANTHER" id="PTHR11575">
    <property type="entry name" value="5'-NUCLEOTIDASE-RELATED"/>
    <property type="match status" value="1"/>
</dbReference>
<dbReference type="Gene3D" id="3.60.21.10">
    <property type="match status" value="1"/>
</dbReference>
<dbReference type="PANTHER" id="PTHR11575:SF24">
    <property type="entry name" value="5'-NUCLEOTIDASE"/>
    <property type="match status" value="1"/>
</dbReference>
<dbReference type="PRINTS" id="PR01607">
    <property type="entry name" value="APYRASEFAMLY"/>
</dbReference>
<feature type="region of interest" description="Disordered" evidence="1">
    <location>
        <begin position="1"/>
        <end position="23"/>
    </location>
</feature>
<proteinExistence type="predicted"/>
<dbReference type="InterPro" id="IPR029052">
    <property type="entry name" value="Metallo-depent_PP-like"/>
</dbReference>
<dbReference type="GO" id="GO:0030288">
    <property type="term" value="C:outer membrane-bounded periplasmic space"/>
    <property type="evidence" value="ECO:0007669"/>
    <property type="project" value="TreeGrafter"/>
</dbReference>
<dbReference type="Proteomes" id="UP000031670">
    <property type="component" value="Unassembled WGS sequence"/>
</dbReference>
<evidence type="ECO:0000256" key="1">
    <source>
        <dbReference type="SAM" id="MobiDB-lite"/>
    </source>
</evidence>
<comment type="caution">
    <text evidence="2">The sequence shown here is derived from an EMBL/GenBank/DDBJ whole genome shotgun (WGS) entry which is preliminary data.</text>
</comment>
<dbReference type="SUPFAM" id="SSF56300">
    <property type="entry name" value="Metallo-dependent phosphatases"/>
    <property type="match status" value="1"/>
</dbReference>